<dbReference type="KEGG" id="kal:KALB_4759"/>
<evidence type="ECO:0000256" key="2">
    <source>
        <dbReference type="ARBA" id="ARBA00022553"/>
    </source>
</evidence>
<dbReference type="InterPro" id="IPR036291">
    <property type="entry name" value="NAD(P)-bd_dom_sf"/>
</dbReference>
<feature type="binding site" evidence="5">
    <location>
        <position position="971"/>
    </location>
    <ligand>
        <name>NADP(+)</name>
        <dbReference type="ChEBI" id="CHEBI:58349"/>
    </ligand>
</feature>
<keyword evidence="3 5" id="KW-0547">Nucleotide-binding</keyword>
<dbReference type="InterPro" id="IPR042099">
    <property type="entry name" value="ANL_N_sf"/>
</dbReference>
<dbReference type="Gene3D" id="3.40.50.12780">
    <property type="entry name" value="N-terminal domain of ligase-like"/>
    <property type="match status" value="1"/>
</dbReference>
<dbReference type="GO" id="GO:0031177">
    <property type="term" value="F:phosphopantetheine binding"/>
    <property type="evidence" value="ECO:0007669"/>
    <property type="project" value="UniProtKB-UniRule"/>
</dbReference>
<proteinExistence type="inferred from homology"/>
<dbReference type="CDD" id="cd05235">
    <property type="entry name" value="SDR_e1"/>
    <property type="match status" value="1"/>
</dbReference>
<dbReference type="InterPro" id="IPR009081">
    <property type="entry name" value="PP-bd_ACP"/>
</dbReference>
<evidence type="ECO:0000256" key="1">
    <source>
        <dbReference type="ARBA" id="ARBA00022450"/>
    </source>
</evidence>
<comment type="similarity">
    <text evidence="5">Belongs to the ATP-dependent AMP-binding enzyme family. Carboxylic acid reductase subfamily.</text>
</comment>
<dbReference type="InterPro" id="IPR013120">
    <property type="entry name" value="FAR_NAD-bd"/>
</dbReference>
<dbReference type="Pfam" id="PF00550">
    <property type="entry name" value="PP-binding"/>
    <property type="match status" value="1"/>
</dbReference>
<dbReference type="Pfam" id="PF07993">
    <property type="entry name" value="NAD_binding_4"/>
    <property type="match status" value="1"/>
</dbReference>
<keyword evidence="5" id="KW-0560">Oxidoreductase</keyword>
<feature type="compositionally biased region" description="Basic and acidic residues" evidence="6">
    <location>
        <begin position="18"/>
        <end position="32"/>
    </location>
</feature>
<feature type="binding site" evidence="5">
    <location>
        <position position="994"/>
    </location>
    <ligand>
        <name>NADP(+)</name>
        <dbReference type="ChEBI" id="CHEBI:58349"/>
    </ligand>
</feature>
<dbReference type="PATRIC" id="fig|1449976.3.peg.4791"/>
<dbReference type="SMART" id="SM00823">
    <property type="entry name" value="PKS_PP"/>
    <property type="match status" value="1"/>
</dbReference>
<feature type="binding site" evidence="5">
    <location>
        <position position="502"/>
    </location>
    <ligand>
        <name>AMP</name>
        <dbReference type="ChEBI" id="CHEBI:456215"/>
    </ligand>
</feature>
<dbReference type="SUPFAM" id="SSF56801">
    <property type="entry name" value="Acetyl-CoA synthetase-like"/>
    <property type="match status" value="1"/>
</dbReference>
<dbReference type="Proteomes" id="UP000019225">
    <property type="component" value="Chromosome"/>
</dbReference>
<feature type="modified residue" description="O-(pantetheine 4'-phosphoryl)serine" evidence="5">
    <location>
        <position position="698"/>
    </location>
</feature>
<dbReference type="InterPro" id="IPR000873">
    <property type="entry name" value="AMP-dep_synth/lig_dom"/>
</dbReference>
<dbReference type="eggNOG" id="COG3320">
    <property type="taxonomic scope" value="Bacteria"/>
</dbReference>
<dbReference type="PANTHER" id="PTHR43272:SF33">
    <property type="entry name" value="AMP-BINDING DOMAIN-CONTAINING PROTEIN-RELATED"/>
    <property type="match status" value="1"/>
</dbReference>
<dbReference type="InterPro" id="IPR010080">
    <property type="entry name" value="Thioester_reductase-like_dom"/>
</dbReference>
<feature type="binding site" evidence="5">
    <location>
        <position position="824"/>
    </location>
    <ligand>
        <name>NADP(+)</name>
        <dbReference type="ChEBI" id="CHEBI:58349"/>
    </ligand>
</feature>
<dbReference type="EMBL" id="CP007155">
    <property type="protein sequence ID" value="AHH98121.1"/>
    <property type="molecule type" value="Genomic_DNA"/>
</dbReference>
<evidence type="ECO:0000313" key="8">
    <source>
        <dbReference type="EMBL" id="AHH98121.1"/>
    </source>
</evidence>
<dbReference type="STRING" id="1449976.KALB_4759"/>
<dbReference type="NCBIfam" id="NF041592">
    <property type="entry name" value="carboxyl_red"/>
    <property type="match status" value="1"/>
</dbReference>
<feature type="binding site" evidence="5">
    <location>
        <begin position="424"/>
        <end position="425"/>
    </location>
    <ligand>
        <name>AMP</name>
        <dbReference type="ChEBI" id="CHEBI:456215"/>
    </ligand>
</feature>
<feature type="binding site" evidence="5">
    <location>
        <position position="625"/>
    </location>
    <ligand>
        <name>AMP</name>
        <dbReference type="ChEBI" id="CHEBI:456215"/>
    </ligand>
</feature>
<dbReference type="SUPFAM" id="SSF51735">
    <property type="entry name" value="NAD(P)-binding Rossmann-fold domains"/>
    <property type="match status" value="1"/>
</dbReference>
<dbReference type="NCBIfam" id="TIGR01746">
    <property type="entry name" value="Thioester-redct"/>
    <property type="match status" value="1"/>
</dbReference>
<dbReference type="AlphaFoldDB" id="W5WC87"/>
<dbReference type="PANTHER" id="PTHR43272">
    <property type="entry name" value="LONG-CHAIN-FATTY-ACID--COA LIGASE"/>
    <property type="match status" value="1"/>
</dbReference>
<dbReference type="GO" id="GO:0004467">
    <property type="term" value="F:long-chain fatty acid-CoA ligase activity"/>
    <property type="evidence" value="ECO:0007669"/>
    <property type="project" value="TreeGrafter"/>
</dbReference>
<keyword evidence="2 5" id="KW-0597">Phosphoprotein</keyword>
<keyword evidence="4 5" id="KW-0067">ATP-binding</keyword>
<feature type="binding site" evidence="5">
    <location>
        <position position="429"/>
    </location>
    <ligand>
        <name>AMP</name>
        <dbReference type="ChEBI" id="CHEBI:456215"/>
    </ligand>
</feature>
<feature type="binding site" evidence="5">
    <location>
        <begin position="514"/>
        <end position="517"/>
    </location>
    <ligand>
        <name>AMP</name>
        <dbReference type="ChEBI" id="CHEBI:456215"/>
    </ligand>
</feature>
<keyword evidence="5" id="KW-0521">NADP</keyword>
<evidence type="ECO:0000259" key="7">
    <source>
        <dbReference type="PROSITE" id="PS50075"/>
    </source>
</evidence>
<organism evidence="8 9">
    <name type="scientific">Kutzneria albida DSM 43870</name>
    <dbReference type="NCBI Taxonomy" id="1449976"/>
    <lineage>
        <taxon>Bacteria</taxon>
        <taxon>Bacillati</taxon>
        <taxon>Actinomycetota</taxon>
        <taxon>Actinomycetes</taxon>
        <taxon>Pseudonocardiales</taxon>
        <taxon>Pseudonocardiaceae</taxon>
        <taxon>Kutzneria</taxon>
    </lineage>
</organism>
<dbReference type="SUPFAM" id="SSF47336">
    <property type="entry name" value="ACP-like"/>
    <property type="match status" value="1"/>
</dbReference>
<evidence type="ECO:0000256" key="5">
    <source>
        <dbReference type="HAMAP-Rule" id="MF_02247"/>
    </source>
</evidence>
<dbReference type="InterPro" id="IPR020845">
    <property type="entry name" value="AMP-binding_CS"/>
</dbReference>
<dbReference type="InterPro" id="IPR036736">
    <property type="entry name" value="ACP-like_sf"/>
</dbReference>
<accession>W5WC87</accession>
<feature type="binding site" evidence="5">
    <location>
        <position position="403"/>
    </location>
    <ligand>
        <name>AMP</name>
        <dbReference type="ChEBI" id="CHEBI:456215"/>
    </ligand>
</feature>
<feature type="binding site" evidence="5">
    <location>
        <position position="308"/>
    </location>
    <ligand>
        <name>AMP</name>
        <dbReference type="ChEBI" id="CHEBI:456215"/>
    </ligand>
</feature>
<feature type="binding site" evidence="5">
    <location>
        <position position="834"/>
    </location>
    <ligand>
        <name>NADP(+)</name>
        <dbReference type="ChEBI" id="CHEBI:58349"/>
    </ligand>
</feature>
<comment type="cofactor">
    <cofactor evidence="5">
        <name>pantetheine 4'-phosphate</name>
        <dbReference type="ChEBI" id="CHEBI:47942"/>
    </cofactor>
    <text evidence="5">Binds 1 phosphopantetheine covalently.</text>
</comment>
<dbReference type="PROSITE" id="PS00455">
    <property type="entry name" value="AMP_BINDING"/>
    <property type="match status" value="1"/>
</dbReference>
<dbReference type="InterPro" id="IPR046407">
    <property type="entry name" value="CAR"/>
</dbReference>
<dbReference type="GO" id="GO:0016020">
    <property type="term" value="C:membrane"/>
    <property type="evidence" value="ECO:0007669"/>
    <property type="project" value="TreeGrafter"/>
</dbReference>
<evidence type="ECO:0000256" key="6">
    <source>
        <dbReference type="SAM" id="MobiDB-lite"/>
    </source>
</evidence>
<feature type="binding site" evidence="5">
    <location>
        <position position="523"/>
    </location>
    <ligand>
        <name>AMP</name>
        <dbReference type="ChEBI" id="CHEBI:456215"/>
    </ligand>
</feature>
<evidence type="ECO:0000256" key="3">
    <source>
        <dbReference type="ARBA" id="ARBA00022741"/>
    </source>
</evidence>
<dbReference type="PROSITE" id="PS50075">
    <property type="entry name" value="CARRIER"/>
    <property type="match status" value="1"/>
</dbReference>
<dbReference type="GO" id="GO:0016620">
    <property type="term" value="F:oxidoreductase activity, acting on the aldehyde or oxo group of donors, NAD or NADP as acceptor"/>
    <property type="evidence" value="ECO:0007669"/>
    <property type="project" value="UniProtKB-UniRule"/>
</dbReference>
<evidence type="ECO:0000256" key="4">
    <source>
        <dbReference type="ARBA" id="ARBA00022840"/>
    </source>
</evidence>
<feature type="domain" description="Carrier" evidence="7">
    <location>
        <begin position="664"/>
        <end position="739"/>
    </location>
</feature>
<dbReference type="InterPro" id="IPR020806">
    <property type="entry name" value="PKS_PP-bd"/>
</dbReference>
<reference evidence="8 9" key="1">
    <citation type="journal article" date="2014" name="BMC Genomics">
        <title>Complete genome sequence of producer of the glycopeptide antibiotic Aculeximycin Kutzneria albida DSM 43870T, a representative of minor genus of Pseudonocardiaceae.</title>
        <authorList>
            <person name="Rebets Y."/>
            <person name="Tokovenko B."/>
            <person name="Lushchyk I."/>
            <person name="Ruckert C."/>
            <person name="Zaburannyi N."/>
            <person name="Bechthold A."/>
            <person name="Kalinowski J."/>
            <person name="Luzhetskyy A."/>
        </authorList>
    </citation>
    <scope>NUCLEOTIDE SEQUENCE [LARGE SCALE GENOMIC DNA]</scope>
    <source>
        <strain evidence="8">DSM 43870</strain>
    </source>
</reference>
<dbReference type="GO" id="GO:0005524">
    <property type="term" value="F:ATP binding"/>
    <property type="evidence" value="ECO:0007669"/>
    <property type="project" value="UniProtKB-UniRule"/>
</dbReference>
<comment type="domain">
    <text evidence="5">The N-terminal domain likely catalyzes substrate activation by formation of an initial acyl-AMP intermediate, the central region contains the phosphopantetheine attachment site, and the C-terminal domain catalyzes the reduction by NADPH of the intermediate thioester formed from the attack of the phosphopantetheine thiol at the carbonyl carbon of acyl-AMP.</text>
</comment>
<dbReference type="Pfam" id="PF00501">
    <property type="entry name" value="AMP-binding"/>
    <property type="match status" value="1"/>
</dbReference>
<dbReference type="HAMAP" id="MF_02247">
    <property type="entry name" value="Carbox_acid_reduct"/>
    <property type="match status" value="1"/>
</dbReference>
<comment type="catalytic activity">
    <reaction evidence="5">
        <text>a carboxylate + ATP + NADPH + H(+) = an aldehyde + AMP + diphosphate + NADP(+)</text>
        <dbReference type="Rhea" id="RHEA:50916"/>
        <dbReference type="ChEBI" id="CHEBI:15378"/>
        <dbReference type="ChEBI" id="CHEBI:17478"/>
        <dbReference type="ChEBI" id="CHEBI:29067"/>
        <dbReference type="ChEBI" id="CHEBI:30616"/>
        <dbReference type="ChEBI" id="CHEBI:33019"/>
        <dbReference type="ChEBI" id="CHEBI:57783"/>
        <dbReference type="ChEBI" id="CHEBI:58349"/>
        <dbReference type="ChEBI" id="CHEBI:456215"/>
    </reaction>
</comment>
<dbReference type="Gene3D" id="1.10.1200.10">
    <property type="entry name" value="ACP-like"/>
    <property type="match status" value="1"/>
</dbReference>
<comment type="caution">
    <text evidence="5">Lacks conserved residue(s) required for the propagation of feature annotation.</text>
</comment>
<feature type="binding site" evidence="5">
    <location>
        <begin position="890"/>
        <end position="892"/>
    </location>
    <ligand>
        <name>NADP(+)</name>
        <dbReference type="ChEBI" id="CHEBI:58349"/>
    </ligand>
</feature>
<gene>
    <name evidence="5" type="primary">car</name>
    <name evidence="8" type="ORF">KALB_4759</name>
</gene>
<dbReference type="HOGENOM" id="CLU_009549_0_0_11"/>
<name>W5WC87_9PSEU</name>
<feature type="region of interest" description="Disordered" evidence="6">
    <location>
        <begin position="1"/>
        <end position="32"/>
    </location>
</feature>
<feature type="binding site" evidence="5">
    <location>
        <begin position="797"/>
        <end position="800"/>
    </location>
    <ligand>
        <name>NADP(+)</name>
        <dbReference type="ChEBI" id="CHEBI:58349"/>
    </ligand>
</feature>
<keyword evidence="1 5" id="KW-0596">Phosphopantetheine</keyword>
<dbReference type="CDD" id="cd17632">
    <property type="entry name" value="AFD_CAR-like"/>
    <property type="match status" value="1"/>
</dbReference>
<dbReference type="Gene3D" id="3.40.50.720">
    <property type="entry name" value="NAD(P)-binding Rossmann-like Domain"/>
    <property type="match status" value="1"/>
</dbReference>
<dbReference type="eggNOG" id="COG1022">
    <property type="taxonomic scope" value="Bacteria"/>
</dbReference>
<feature type="binding site" evidence="5">
    <location>
        <position position="930"/>
    </location>
    <ligand>
        <name>NADP(+)</name>
        <dbReference type="ChEBI" id="CHEBI:58349"/>
    </ligand>
</feature>
<feature type="binding site" evidence="5">
    <location>
        <position position="967"/>
    </location>
    <ligand>
        <name>NADP(+)</name>
        <dbReference type="ChEBI" id="CHEBI:58349"/>
    </ligand>
</feature>
<comment type="function">
    <text evidence="5">Catalyzes the ATP- and NADPH-dependent reduction of carboxylic acids to the corresponding aldehydes.</text>
</comment>
<keyword evidence="9" id="KW-1185">Reference proteome</keyword>
<evidence type="ECO:0000313" key="9">
    <source>
        <dbReference type="Proteomes" id="UP000019225"/>
    </source>
</evidence>
<dbReference type="GO" id="GO:0050661">
    <property type="term" value="F:NADP binding"/>
    <property type="evidence" value="ECO:0007669"/>
    <property type="project" value="UniProtKB-UniRule"/>
</dbReference>
<sequence>MTTGSWSETSEVHGVSGPREERRAAQLRAQDEQVRAAAPLDAVNEATSSPGQRLTQVVAAIMAGYADRPALGERARELVTDPGTGRTSIRLLPWFDTISYRELWTRVGAIASDWHHHPDHPLAAGEFVGILGFTSCDYTTLDLVCLHLGAVCVPLQSSSPASQLRPIIAETGPSILATSAERLDTAVELALGSPTVRRLVVFDSHPEVDEQREALESARQRLTEAGHPAVVDSLAAVLERGRALPPAPLFTPGPDEDPLTMLIYTSGSTGTPKGAMYPERLVHSLWDGLWRDKNALPVIGINYMPMSHLAGRISLLRALSSGGTSYFAAKSDLSTLFEDIALIRPTELNLVPRVCDMLFQRYQSELDRRAPGTSDLDAVDAQVKQELREGFLGGRVVRAMCSTAPLSAEMAAFVESCLDLELHDGYGSTEAGGVVIDKHVLRPPVLDYKLVDVPELGYFRTDTPHPRGELLIKTRTIIPGYFKRPDATAEIFDADGYYQTGDIMAEIGPDQLVYVDRRKNVLKLSQGEFVAVSRLEAVFATSPLVRQVFVYGSSARAYLLAVVVPTEEALRRTVTDNAALKSSISESLQRIAREAELNSYEIPRDLLIETDPFSTENGLLSDARKLLRPRLKEHYGERLEQLYAELAKGQVDELHALRVTGRDRPVLETVTRAAQALLGCASTDLSPDAHFTELGGDSLSALSLSNLLQEIFTVEVPVGVVISPANDLRQLANYVETELSSGAKRPTFATVHGQGSLEVRAADLTLDKFIDSATLAGAKDLPGPSGTARTVLLTGANGYLGRFLCLEWLRRLSQDGGKLVCIVRGSSAEAARRRLEQAFDSGDAELLRLFRELAAEHLEVLAGDIGEPDLGLDEQTWHRLADSVDLIVHPAALVNHVLPYQQLFGPNVVGTAGLIRMAITKRLKPFVYLSTVGVLSAQIAPSALREDLDIRDTSPVRRLDQSYASGYGTSKWAGEVLLREAHEAFGLPAVVFRSDMILAHSRYTGQLNVPDMFTRLLLSLVLTGIAPKSFYRTGSDGGRQRAHYDGLPAEFTAEAITELGARAAAGYRTFNVLNPHDDGISLDVLVDWLAETGHPIQRIEDYQEWFARFDTALRALPEKQRQHCLLPLMHAFEQPGVPVAGSVIPADEFRAAVRTAKIGPDKDIPHLSASLITKYVRDLEQLGLV</sequence>
<dbReference type="EC" id="1.2.1.-" evidence="5"/>
<protein>
    <recommendedName>
        <fullName evidence="5">Carboxylic acid reductase</fullName>
        <shortName evidence="5">CAR</shortName>
        <ecNumber evidence="5">1.2.1.-</ecNumber>
    </recommendedName>
    <alternativeName>
        <fullName evidence="5">ATP/NADPH-dependent carboxylic acid reductase</fullName>
    </alternativeName>
</protein>